<dbReference type="InterPro" id="IPR017456">
    <property type="entry name" value="CTP_synthase_N"/>
</dbReference>
<dbReference type="InterPro" id="IPR029062">
    <property type="entry name" value="Class_I_gatase-like"/>
</dbReference>
<keyword evidence="5 9" id="KW-0067">ATP-binding</keyword>
<comment type="function">
    <text evidence="9">Catalyzes the ATP-dependent amination of UTP to CTP with either L-glutamine or ammonia as the source of nitrogen.</text>
</comment>
<dbReference type="Pfam" id="PF00117">
    <property type="entry name" value="GATase"/>
    <property type="match status" value="1"/>
</dbReference>
<dbReference type="GO" id="GO:0005524">
    <property type="term" value="F:ATP binding"/>
    <property type="evidence" value="ECO:0007669"/>
    <property type="project" value="UniProtKB-KW"/>
</dbReference>
<dbReference type="GO" id="GO:0003883">
    <property type="term" value="F:CTP synthase activity"/>
    <property type="evidence" value="ECO:0007669"/>
    <property type="project" value="UniProtKB-UniRule"/>
</dbReference>
<dbReference type="EMBL" id="JABMIG020000098">
    <property type="protein sequence ID" value="KAL3792816.1"/>
    <property type="molecule type" value="Genomic_DNA"/>
</dbReference>
<dbReference type="PANTHER" id="PTHR11550:SF0">
    <property type="entry name" value="CTP SYNTHASE-RELATED"/>
    <property type="match status" value="1"/>
</dbReference>
<dbReference type="InterPro" id="IPR017926">
    <property type="entry name" value="GATASE"/>
</dbReference>
<feature type="domain" description="CTP synthase N-terminal" evidence="11">
    <location>
        <begin position="80"/>
        <end position="357"/>
    </location>
</feature>
<dbReference type="NCBIfam" id="TIGR00337">
    <property type="entry name" value="PyrG"/>
    <property type="match status" value="1"/>
</dbReference>
<dbReference type="PANTHER" id="PTHR11550">
    <property type="entry name" value="CTP SYNTHASE"/>
    <property type="match status" value="1"/>
</dbReference>
<name>A0ABD3PZX9_9STRA</name>
<dbReference type="AlphaFoldDB" id="A0ABD3PZX9"/>
<keyword evidence="7 9" id="KW-0665">Pyrimidine biosynthesis</keyword>
<organism evidence="12 13">
    <name type="scientific">Cyclotella cryptica</name>
    <dbReference type="NCBI Taxonomy" id="29204"/>
    <lineage>
        <taxon>Eukaryota</taxon>
        <taxon>Sar</taxon>
        <taxon>Stramenopiles</taxon>
        <taxon>Ochrophyta</taxon>
        <taxon>Bacillariophyta</taxon>
        <taxon>Coscinodiscophyceae</taxon>
        <taxon>Thalassiosirophycidae</taxon>
        <taxon>Stephanodiscales</taxon>
        <taxon>Stephanodiscaceae</taxon>
        <taxon>Cyclotella</taxon>
    </lineage>
</organism>
<evidence type="ECO:0000256" key="3">
    <source>
        <dbReference type="ARBA" id="ARBA00022598"/>
    </source>
</evidence>
<dbReference type="Gene3D" id="3.40.50.300">
    <property type="entry name" value="P-loop containing nucleotide triphosphate hydrolases"/>
    <property type="match status" value="1"/>
</dbReference>
<gene>
    <name evidence="12" type="ORF">HJC23_002623</name>
</gene>
<dbReference type="Proteomes" id="UP001516023">
    <property type="component" value="Unassembled WGS sequence"/>
</dbReference>
<evidence type="ECO:0000259" key="11">
    <source>
        <dbReference type="Pfam" id="PF06418"/>
    </source>
</evidence>
<evidence type="ECO:0000256" key="9">
    <source>
        <dbReference type="RuleBase" id="RU810713"/>
    </source>
</evidence>
<evidence type="ECO:0000313" key="12">
    <source>
        <dbReference type="EMBL" id="KAL3792816.1"/>
    </source>
</evidence>
<evidence type="ECO:0000256" key="6">
    <source>
        <dbReference type="ARBA" id="ARBA00022962"/>
    </source>
</evidence>
<proteinExistence type="inferred from homology"/>
<dbReference type="InterPro" id="IPR027417">
    <property type="entry name" value="P-loop_NTPase"/>
</dbReference>
<dbReference type="FunFam" id="3.40.50.300:FF:000207">
    <property type="entry name" value="CTP synthase"/>
    <property type="match status" value="1"/>
</dbReference>
<comment type="similarity">
    <text evidence="2 9">Belongs to the CTP synthase family.</text>
</comment>
<evidence type="ECO:0000256" key="7">
    <source>
        <dbReference type="ARBA" id="ARBA00022975"/>
    </source>
</evidence>
<accession>A0ABD3PZX9</accession>
<evidence type="ECO:0000256" key="8">
    <source>
        <dbReference type="ARBA" id="ARBA00047781"/>
    </source>
</evidence>
<keyword evidence="13" id="KW-1185">Reference proteome</keyword>
<reference evidence="12 13" key="1">
    <citation type="journal article" date="2020" name="G3 (Bethesda)">
        <title>Improved Reference Genome for Cyclotella cryptica CCMP332, a Model for Cell Wall Morphogenesis, Salinity Adaptation, and Lipid Production in Diatoms (Bacillariophyta).</title>
        <authorList>
            <person name="Roberts W.R."/>
            <person name="Downey K.M."/>
            <person name="Ruck E.C."/>
            <person name="Traller J.C."/>
            <person name="Alverson A.J."/>
        </authorList>
    </citation>
    <scope>NUCLEOTIDE SEQUENCE [LARGE SCALE GENOMIC DNA]</scope>
    <source>
        <strain evidence="12 13">CCMP332</strain>
    </source>
</reference>
<dbReference type="Pfam" id="PF06418">
    <property type="entry name" value="CTP_synth_N"/>
    <property type="match status" value="1"/>
</dbReference>
<dbReference type="FunFam" id="3.40.50.880:FF:000002">
    <property type="entry name" value="CTP synthase"/>
    <property type="match status" value="1"/>
</dbReference>
<dbReference type="SUPFAM" id="SSF52540">
    <property type="entry name" value="P-loop containing nucleoside triphosphate hydrolases"/>
    <property type="match status" value="1"/>
</dbReference>
<evidence type="ECO:0000313" key="13">
    <source>
        <dbReference type="Proteomes" id="UP001516023"/>
    </source>
</evidence>
<keyword evidence="3 9" id="KW-0436">Ligase</keyword>
<dbReference type="InterPro" id="IPR004468">
    <property type="entry name" value="CTP_synthase"/>
</dbReference>
<comment type="pathway">
    <text evidence="1 9">Pyrimidine metabolism; CTP biosynthesis via de novo pathway; CTP from UDP: step 2/2.</text>
</comment>
<dbReference type="HAMAP" id="MF_01227">
    <property type="entry name" value="PyrG"/>
    <property type="match status" value="1"/>
</dbReference>
<dbReference type="CDD" id="cd03113">
    <property type="entry name" value="CTPS_N"/>
    <property type="match status" value="1"/>
</dbReference>
<dbReference type="EC" id="6.3.4.2" evidence="9"/>
<feature type="domain" description="Glutamine amidotransferase" evidence="10">
    <location>
        <begin position="411"/>
        <end position="647"/>
    </location>
</feature>
<dbReference type="InterPro" id="IPR033828">
    <property type="entry name" value="GATase1_CTP_Synthase"/>
</dbReference>
<dbReference type="SUPFAM" id="SSF52317">
    <property type="entry name" value="Class I glutamine amidotransferase-like"/>
    <property type="match status" value="1"/>
</dbReference>
<comment type="caution">
    <text evidence="12">The sequence shown here is derived from an EMBL/GenBank/DDBJ whole genome shotgun (WGS) entry which is preliminary data.</text>
</comment>
<dbReference type="Gene3D" id="3.40.50.880">
    <property type="match status" value="1"/>
</dbReference>
<keyword evidence="4 9" id="KW-0547">Nucleotide-binding</keyword>
<protein>
    <recommendedName>
        <fullName evidence="9">CTP synthase</fullName>
        <ecNumber evidence="9">6.3.4.2</ecNumber>
    </recommendedName>
    <alternativeName>
        <fullName evidence="9">UTP--ammonia ligase</fullName>
    </alternativeName>
</protein>
<dbReference type="GO" id="GO:0044210">
    <property type="term" value="P:'de novo' CTP biosynthetic process"/>
    <property type="evidence" value="ECO:0007669"/>
    <property type="project" value="UniProtKB-UniRule"/>
</dbReference>
<keyword evidence="6 9" id="KW-0315">Glutamine amidotransferase</keyword>
<evidence type="ECO:0000259" key="10">
    <source>
        <dbReference type="Pfam" id="PF00117"/>
    </source>
</evidence>
<evidence type="ECO:0000256" key="4">
    <source>
        <dbReference type="ARBA" id="ARBA00022741"/>
    </source>
</evidence>
<comment type="catalytic activity">
    <reaction evidence="8 9">
        <text>UTP + L-glutamine + ATP + H2O = CTP + L-glutamate + ADP + phosphate + 2 H(+)</text>
        <dbReference type="Rhea" id="RHEA:26426"/>
        <dbReference type="ChEBI" id="CHEBI:15377"/>
        <dbReference type="ChEBI" id="CHEBI:15378"/>
        <dbReference type="ChEBI" id="CHEBI:29985"/>
        <dbReference type="ChEBI" id="CHEBI:30616"/>
        <dbReference type="ChEBI" id="CHEBI:37563"/>
        <dbReference type="ChEBI" id="CHEBI:43474"/>
        <dbReference type="ChEBI" id="CHEBI:46398"/>
        <dbReference type="ChEBI" id="CHEBI:58359"/>
        <dbReference type="ChEBI" id="CHEBI:456216"/>
        <dbReference type="EC" id="6.3.4.2"/>
    </reaction>
</comment>
<evidence type="ECO:0000256" key="2">
    <source>
        <dbReference type="ARBA" id="ARBA00007533"/>
    </source>
</evidence>
<evidence type="ECO:0000256" key="5">
    <source>
        <dbReference type="ARBA" id="ARBA00022840"/>
    </source>
</evidence>
<dbReference type="CDD" id="cd01746">
    <property type="entry name" value="GATase1_CTP_Synthase"/>
    <property type="match status" value="1"/>
</dbReference>
<sequence length="654" mass="72661">MNKSQSRPLTYPITNHLHLPCRPLVAFVLSLLLAPAQPFLVPLHHAPASRSRPFHTRTKLNNLPPKLSDLVDSMLAADRKIVVVTGGVLSGIGKGVTASSIGVLFRAMNFRVTALKIDPYLNVDAGTMSPFEHGEVFVLDDGGETDLDLGNYERFLSVSLTRDSNLSTGKIYQSVIERERVGEYLGKTVQVVPHVSDAIQEWVLKVAQTPVQTFSDKDNNQDAAPEVCIVELGGTLGDIESMPFVEALRQLQENLGYKNMCFVHVSLIPALGDPPEQKTKPTQHSVKQMMQMGLRPDFLCCRGTSPLESSTVSKLSLFTSVPNGAIVSLHDVSNIYRVPLMMIEQNLHSMLLQRLRMGSFKKGVDYSAAEDATWIEESDVIKDWKRLADSVDEPESECVIAVVGKYVDHGDAYLSVVKALTHAAMATKQKLRIEWIEASSLCPDDGGSNDDTNSAWKRLKQCHGIVVPGGFGSRGMEGKISTIQYARENKVPFLGICLGMQAAVIEHCRNVLGITKAYSAEFSDDLVKNEEDAVIFMPEGDRERMGGTMRLGARETILKEHSLARQLYGKEKVMERHRHRYEVNPTLVPRLEDVGLEFVGRNTDTSGERMEVCELKKEMHPYFMAVQFHPEFTSRPEKANPLFLGLLRASKEKT</sequence>
<evidence type="ECO:0000256" key="1">
    <source>
        <dbReference type="ARBA" id="ARBA00005171"/>
    </source>
</evidence>
<dbReference type="PROSITE" id="PS51273">
    <property type="entry name" value="GATASE_TYPE_1"/>
    <property type="match status" value="1"/>
</dbReference>
<dbReference type="NCBIfam" id="NF003792">
    <property type="entry name" value="PRK05380.1"/>
    <property type="match status" value="1"/>
</dbReference>